<sequence>MRTIWPVIREDAFVSLATAVRMTIAAPEPGCDGERLWRVLDSVTGLSPDGDPDKPWYSPAPGAPAQER</sequence>
<feature type="region of interest" description="Disordered" evidence="1">
    <location>
        <begin position="43"/>
        <end position="68"/>
    </location>
</feature>
<dbReference type="EMBL" id="JBHSFG010000084">
    <property type="protein sequence ID" value="MFC4470630.1"/>
    <property type="molecule type" value="Genomic_DNA"/>
</dbReference>
<evidence type="ECO:0000256" key="1">
    <source>
        <dbReference type="SAM" id="MobiDB-lite"/>
    </source>
</evidence>
<reference evidence="3" key="1">
    <citation type="journal article" date="2019" name="Int. J. Syst. Evol. Microbiol.">
        <title>The Global Catalogue of Microorganisms (GCM) 10K type strain sequencing project: providing services to taxonomists for standard genome sequencing and annotation.</title>
        <authorList>
            <consortium name="The Broad Institute Genomics Platform"/>
            <consortium name="The Broad Institute Genome Sequencing Center for Infectious Disease"/>
            <person name="Wu L."/>
            <person name="Ma J."/>
        </authorList>
    </citation>
    <scope>NUCLEOTIDE SEQUENCE [LARGE SCALE GENOMIC DNA]</scope>
    <source>
        <strain evidence="3">DT43</strain>
    </source>
</reference>
<protein>
    <submittedName>
        <fullName evidence="2">Uncharacterized protein</fullName>
    </submittedName>
</protein>
<organism evidence="2 3">
    <name type="scientific">Streptomyces xiangluensis</name>
    <dbReference type="NCBI Taxonomy" id="2665720"/>
    <lineage>
        <taxon>Bacteria</taxon>
        <taxon>Bacillati</taxon>
        <taxon>Actinomycetota</taxon>
        <taxon>Actinomycetes</taxon>
        <taxon>Kitasatosporales</taxon>
        <taxon>Streptomycetaceae</taxon>
        <taxon>Streptomyces</taxon>
    </lineage>
</organism>
<accession>A0ABV8Z378</accession>
<gene>
    <name evidence="2" type="ORF">ACFPH6_40100</name>
</gene>
<keyword evidence="3" id="KW-1185">Reference proteome</keyword>
<dbReference type="RefSeq" id="WP_386351617.1">
    <property type="nucleotide sequence ID" value="NZ_JBHSFG010000084.1"/>
</dbReference>
<evidence type="ECO:0000313" key="2">
    <source>
        <dbReference type="EMBL" id="MFC4470630.1"/>
    </source>
</evidence>
<dbReference type="Proteomes" id="UP001596012">
    <property type="component" value="Unassembled WGS sequence"/>
</dbReference>
<evidence type="ECO:0000313" key="3">
    <source>
        <dbReference type="Proteomes" id="UP001596012"/>
    </source>
</evidence>
<comment type="caution">
    <text evidence="2">The sequence shown here is derived from an EMBL/GenBank/DDBJ whole genome shotgun (WGS) entry which is preliminary data.</text>
</comment>
<name>A0ABV8Z378_9ACTN</name>
<proteinExistence type="predicted"/>